<accession>A0A8J2H598</accession>
<name>A0A8J2H598_COTCN</name>
<reference evidence="2" key="1">
    <citation type="submission" date="2021-04" db="EMBL/GenBank/DDBJ databases">
        <authorList>
            <person name="Chebbi M.A.C M."/>
        </authorList>
    </citation>
    <scope>NUCLEOTIDE SEQUENCE</scope>
</reference>
<evidence type="ECO:0000313" key="3">
    <source>
        <dbReference type="Proteomes" id="UP000786811"/>
    </source>
</evidence>
<feature type="region of interest" description="Disordered" evidence="1">
    <location>
        <begin position="365"/>
        <end position="385"/>
    </location>
</feature>
<evidence type="ECO:0000256" key="1">
    <source>
        <dbReference type="SAM" id="MobiDB-lite"/>
    </source>
</evidence>
<keyword evidence="3" id="KW-1185">Reference proteome</keyword>
<comment type="caution">
    <text evidence="2">The sequence shown here is derived from an EMBL/GenBank/DDBJ whole genome shotgun (WGS) entry which is preliminary data.</text>
</comment>
<feature type="compositionally biased region" description="Gly residues" evidence="1">
    <location>
        <begin position="373"/>
        <end position="385"/>
    </location>
</feature>
<organism evidence="2 3">
    <name type="scientific">Cotesia congregata</name>
    <name type="common">Parasitoid wasp</name>
    <name type="synonym">Apanteles congregatus</name>
    <dbReference type="NCBI Taxonomy" id="51543"/>
    <lineage>
        <taxon>Eukaryota</taxon>
        <taxon>Metazoa</taxon>
        <taxon>Ecdysozoa</taxon>
        <taxon>Arthropoda</taxon>
        <taxon>Hexapoda</taxon>
        <taxon>Insecta</taxon>
        <taxon>Pterygota</taxon>
        <taxon>Neoptera</taxon>
        <taxon>Endopterygota</taxon>
        <taxon>Hymenoptera</taxon>
        <taxon>Apocrita</taxon>
        <taxon>Ichneumonoidea</taxon>
        <taxon>Braconidae</taxon>
        <taxon>Microgastrinae</taxon>
        <taxon>Cotesia</taxon>
    </lineage>
</organism>
<proteinExistence type="predicted"/>
<evidence type="ECO:0000313" key="2">
    <source>
        <dbReference type="EMBL" id="CAG5075381.1"/>
    </source>
</evidence>
<dbReference type="Proteomes" id="UP000786811">
    <property type="component" value="Unassembled WGS sequence"/>
</dbReference>
<dbReference type="EMBL" id="CAJNRD030001116">
    <property type="protein sequence ID" value="CAG5075381.1"/>
    <property type="molecule type" value="Genomic_DNA"/>
</dbReference>
<protein>
    <submittedName>
        <fullName evidence="2">Uncharacterized protein</fullName>
    </submittedName>
</protein>
<dbReference type="OrthoDB" id="8060926at2759"/>
<sequence length="385" mass="43736">MESRGTPATLHIVNSAQVELTKAALDFVGYHTTCYKKITALRKYSEHANTSTADEGTGCLDSSIHSSKVVNEGEENSTDVTSHTPTDLDEEASTSTASSSNKSICLFCDSVRKNVGKKKQNLTFPYSDQVTQKIKQIARKTDDSKILSKLENQAIAYHQSCYVFYLTKEKRSTQEPNDSINQKYRNIHKLAFESLKTFIVEEVIDNNKVMYFAQLFRRYQSLLLEFGDCEIDFDFIKDYRPEMLQKKIEKIFGDPVTIEASTGPRHQKIIYKTDIDISIMANNTKFLESKEEHKFEDVAYDLRSCIKNIDSHPLPRRLTVDDIIREECEIPQELFNFIRNLLIFFLLLNSKTACHSYYSNGYHSNGNHSNGNHGNGNHGNGCGGG</sequence>
<dbReference type="AlphaFoldDB" id="A0A8J2H598"/>
<feature type="region of interest" description="Disordered" evidence="1">
    <location>
        <begin position="70"/>
        <end position="95"/>
    </location>
</feature>
<gene>
    <name evidence="2" type="ORF">HICCMSTLAB_LOCUS1535</name>
</gene>